<evidence type="ECO:0000256" key="1">
    <source>
        <dbReference type="ARBA" id="ARBA00000830"/>
    </source>
</evidence>
<dbReference type="RefSeq" id="WP_281842616.1">
    <property type="nucleotide sequence ID" value="NZ_BROH01000007.1"/>
</dbReference>
<dbReference type="InterPro" id="IPR006439">
    <property type="entry name" value="HAD-SF_hydro_IA"/>
</dbReference>
<dbReference type="PANTHER" id="PTHR43434">
    <property type="entry name" value="PHOSPHOGLYCOLATE PHOSPHATASE"/>
    <property type="match status" value="1"/>
</dbReference>
<dbReference type="NCBIfam" id="TIGR01549">
    <property type="entry name" value="HAD-SF-IA-v1"/>
    <property type="match status" value="1"/>
</dbReference>
<gene>
    <name evidence="5" type="primary">gph</name>
    <name evidence="5" type="ORF">STA1M1_24450</name>
</gene>
<dbReference type="InterPro" id="IPR050155">
    <property type="entry name" value="HAD-like_hydrolase_sf"/>
</dbReference>
<protein>
    <recommendedName>
        <fullName evidence="4">phosphoglycolate phosphatase</fullName>
        <ecNumber evidence="4">3.1.3.18</ecNumber>
    </recommendedName>
</protein>
<dbReference type="InterPro" id="IPR023198">
    <property type="entry name" value="PGP-like_dom2"/>
</dbReference>
<dbReference type="PRINTS" id="PR00413">
    <property type="entry name" value="HADHALOGNASE"/>
</dbReference>
<dbReference type="Proteomes" id="UP001144205">
    <property type="component" value="Unassembled WGS sequence"/>
</dbReference>
<dbReference type="EC" id="3.1.3.18" evidence="4"/>
<dbReference type="SFLD" id="SFLDS00003">
    <property type="entry name" value="Haloacid_Dehalogenase"/>
    <property type="match status" value="1"/>
</dbReference>
<evidence type="ECO:0000313" key="6">
    <source>
        <dbReference type="Proteomes" id="UP001144205"/>
    </source>
</evidence>
<organism evidence="5 6">
    <name type="scientific">Sinisalibacter aestuarii</name>
    <dbReference type="NCBI Taxonomy" id="2949426"/>
    <lineage>
        <taxon>Bacteria</taxon>
        <taxon>Pseudomonadati</taxon>
        <taxon>Pseudomonadota</taxon>
        <taxon>Alphaproteobacteria</taxon>
        <taxon>Rhodobacterales</taxon>
        <taxon>Roseobacteraceae</taxon>
        <taxon>Sinisalibacter</taxon>
    </lineage>
</organism>
<comment type="similarity">
    <text evidence="3">Belongs to the HAD-like hydrolase superfamily. CbbY/CbbZ/Gph/YieH family.</text>
</comment>
<comment type="catalytic activity">
    <reaction evidence="1">
        <text>2-phosphoglycolate + H2O = glycolate + phosphate</text>
        <dbReference type="Rhea" id="RHEA:14369"/>
        <dbReference type="ChEBI" id="CHEBI:15377"/>
        <dbReference type="ChEBI" id="CHEBI:29805"/>
        <dbReference type="ChEBI" id="CHEBI:43474"/>
        <dbReference type="ChEBI" id="CHEBI:58033"/>
        <dbReference type="EC" id="3.1.3.18"/>
    </reaction>
</comment>
<dbReference type="InterPro" id="IPR023214">
    <property type="entry name" value="HAD_sf"/>
</dbReference>
<dbReference type="SFLD" id="SFLDG01129">
    <property type="entry name" value="C1.5:_HAD__Beta-PGM__Phosphata"/>
    <property type="match status" value="1"/>
</dbReference>
<dbReference type="NCBIfam" id="TIGR01509">
    <property type="entry name" value="HAD-SF-IA-v3"/>
    <property type="match status" value="1"/>
</dbReference>
<evidence type="ECO:0000256" key="2">
    <source>
        <dbReference type="ARBA" id="ARBA00004818"/>
    </source>
</evidence>
<dbReference type="Gene3D" id="3.40.50.1000">
    <property type="entry name" value="HAD superfamily/HAD-like"/>
    <property type="match status" value="1"/>
</dbReference>
<name>A0ABQ5LUB8_9RHOB</name>
<dbReference type="InterPro" id="IPR036412">
    <property type="entry name" value="HAD-like_sf"/>
</dbReference>
<sequence length="220" mass="22366">MRTVIFDLDGTLADTAADMIAAANACFRALGAGDLLDPGADAATAFHGGRAMLRLGFARLGQGGEAEVDAAFPTFIAQYEADLVSRSRFYPGARDAVERLKAAGDRVAVCTNKPEALALGVLAGLGAADLFDAVIGADTLPSRKPDPAPYRAAVERAGGVLARSMMIGDTGTDLATARAAGVPCALVTFTANAAEVAALDPEARLGSFDGLDAVVARLLG</sequence>
<dbReference type="PANTHER" id="PTHR43434:SF1">
    <property type="entry name" value="PHOSPHOGLYCOLATE PHOSPHATASE"/>
    <property type="match status" value="1"/>
</dbReference>
<comment type="pathway">
    <text evidence="2">Organic acid metabolism; glycolate biosynthesis; glycolate from 2-phosphoglycolate: step 1/1.</text>
</comment>
<evidence type="ECO:0000256" key="3">
    <source>
        <dbReference type="ARBA" id="ARBA00006171"/>
    </source>
</evidence>
<comment type="caution">
    <text evidence="5">The sequence shown here is derived from an EMBL/GenBank/DDBJ whole genome shotgun (WGS) entry which is preliminary data.</text>
</comment>
<dbReference type="SUPFAM" id="SSF56784">
    <property type="entry name" value="HAD-like"/>
    <property type="match status" value="1"/>
</dbReference>
<dbReference type="Gene3D" id="1.10.150.240">
    <property type="entry name" value="Putative phosphatase, domain 2"/>
    <property type="match status" value="1"/>
</dbReference>
<dbReference type="Pfam" id="PF00702">
    <property type="entry name" value="Hydrolase"/>
    <property type="match status" value="1"/>
</dbReference>
<accession>A0ABQ5LUB8</accession>
<proteinExistence type="inferred from homology"/>
<evidence type="ECO:0000256" key="4">
    <source>
        <dbReference type="ARBA" id="ARBA00013078"/>
    </source>
</evidence>
<dbReference type="EMBL" id="BROH01000007">
    <property type="protein sequence ID" value="GKY88576.1"/>
    <property type="molecule type" value="Genomic_DNA"/>
</dbReference>
<evidence type="ECO:0000313" key="5">
    <source>
        <dbReference type="EMBL" id="GKY88576.1"/>
    </source>
</evidence>
<reference evidence="5" key="1">
    <citation type="journal article" date="2023" name="Int. J. Syst. Evol. Microbiol.">
        <title>Sinisalibacter aestuarii sp. nov., isolated from estuarine sediment of the Arakawa River.</title>
        <authorList>
            <person name="Arafat S.T."/>
            <person name="Hirano S."/>
            <person name="Sato A."/>
            <person name="Takeuchi K."/>
            <person name="Yasuda T."/>
            <person name="Terahara T."/>
            <person name="Hamada M."/>
            <person name="Kobayashi T."/>
        </authorList>
    </citation>
    <scope>NUCLEOTIDE SEQUENCE</scope>
    <source>
        <strain evidence="5">B-399</strain>
    </source>
</reference>
<keyword evidence="6" id="KW-1185">Reference proteome</keyword>